<dbReference type="AlphaFoldDB" id="A0A409WEY1"/>
<dbReference type="STRING" id="93625.A0A409WEY1"/>
<feature type="region of interest" description="Disordered" evidence="1">
    <location>
        <begin position="41"/>
        <end position="66"/>
    </location>
</feature>
<dbReference type="Proteomes" id="UP000283269">
    <property type="component" value="Unassembled WGS sequence"/>
</dbReference>
<dbReference type="FunCoup" id="A0A409WEY1">
    <property type="interactions" value="16"/>
</dbReference>
<keyword evidence="2" id="KW-0472">Membrane</keyword>
<comment type="caution">
    <text evidence="3">The sequence shown here is derived from an EMBL/GenBank/DDBJ whole genome shotgun (WGS) entry which is preliminary data.</text>
</comment>
<dbReference type="GO" id="GO:0006813">
    <property type="term" value="P:potassium ion transport"/>
    <property type="evidence" value="ECO:0007669"/>
    <property type="project" value="TreeGrafter"/>
</dbReference>
<accession>A0A409WEY1</accession>
<evidence type="ECO:0000256" key="1">
    <source>
        <dbReference type="SAM" id="MobiDB-lite"/>
    </source>
</evidence>
<protein>
    <recommendedName>
        <fullName evidence="5">Mitochondrial K+-H+ exchange-related-domain-containing protein</fullName>
    </recommendedName>
</protein>
<gene>
    <name evidence="3" type="ORF">CVT25_014878</name>
</gene>
<sequence length="322" mass="36437">MTSSLQKMRIIAIPLTRPNARLPSVAAVKTNRLTYYQFQMPERAPNSTTSKAETGGTKGAGSKKRGWLPEEGVANWATQRATRIWSDFGKAEGGWKLKTYQVGQKLMDRTEFEELALKSFDPSMGPSIANIKQRHVLDGKENTSIPLIFPPSQMAPSEVLSELRAYTDFRITRHRRGFYFWMVVIPFTAPLKLIPIIPNLPFFFSAWRAWSHYKAYKSSQYLKSLLDQDLIVPEASKELDEVYMRPQISSVSTTMSSSSSTNNSWSQPPPESPPNQQSYSRHNLLLNHDDVPRIVSLFHLKANSNAAADLNRAIDQTRSRVS</sequence>
<dbReference type="GO" id="GO:0005743">
    <property type="term" value="C:mitochondrial inner membrane"/>
    <property type="evidence" value="ECO:0007669"/>
    <property type="project" value="TreeGrafter"/>
</dbReference>
<dbReference type="InterPro" id="IPR018786">
    <property type="entry name" value="Mit_KHE1"/>
</dbReference>
<evidence type="ECO:0000313" key="4">
    <source>
        <dbReference type="Proteomes" id="UP000283269"/>
    </source>
</evidence>
<feature type="transmembrane region" description="Helical" evidence="2">
    <location>
        <begin position="178"/>
        <end position="197"/>
    </location>
</feature>
<evidence type="ECO:0008006" key="5">
    <source>
        <dbReference type="Google" id="ProtNLM"/>
    </source>
</evidence>
<name>A0A409WEY1_PSICY</name>
<dbReference type="Pfam" id="PF10173">
    <property type="entry name" value="Mit_KHE1"/>
    <property type="match status" value="1"/>
</dbReference>
<evidence type="ECO:0000256" key="2">
    <source>
        <dbReference type="SAM" id="Phobius"/>
    </source>
</evidence>
<evidence type="ECO:0000313" key="3">
    <source>
        <dbReference type="EMBL" id="PPQ77065.1"/>
    </source>
</evidence>
<dbReference type="PANTHER" id="PTHR28062:SF1">
    <property type="entry name" value="TRANSMEMBRANE PROTEIN"/>
    <property type="match status" value="1"/>
</dbReference>
<dbReference type="EMBL" id="NHYD01003444">
    <property type="protein sequence ID" value="PPQ77065.1"/>
    <property type="molecule type" value="Genomic_DNA"/>
</dbReference>
<keyword evidence="4" id="KW-1185">Reference proteome</keyword>
<keyword evidence="2" id="KW-1133">Transmembrane helix</keyword>
<dbReference type="PANTHER" id="PTHR28062">
    <property type="entry name" value="K+-H+ EXCHANGE-LIKE PROTEIN"/>
    <property type="match status" value="1"/>
</dbReference>
<dbReference type="OrthoDB" id="5562676at2759"/>
<feature type="compositionally biased region" description="Low complexity" evidence="1">
    <location>
        <begin position="251"/>
        <end position="266"/>
    </location>
</feature>
<reference evidence="3 4" key="1">
    <citation type="journal article" date="2018" name="Evol. Lett.">
        <title>Horizontal gene cluster transfer increased hallucinogenic mushroom diversity.</title>
        <authorList>
            <person name="Reynolds H.T."/>
            <person name="Vijayakumar V."/>
            <person name="Gluck-Thaler E."/>
            <person name="Korotkin H.B."/>
            <person name="Matheny P.B."/>
            <person name="Slot J.C."/>
        </authorList>
    </citation>
    <scope>NUCLEOTIDE SEQUENCE [LARGE SCALE GENOMIC DNA]</scope>
    <source>
        <strain evidence="3 4">2631</strain>
    </source>
</reference>
<keyword evidence="2" id="KW-0812">Transmembrane</keyword>
<dbReference type="InParanoid" id="A0A409WEY1"/>
<proteinExistence type="predicted"/>
<dbReference type="GO" id="GO:1902600">
    <property type="term" value="P:proton transmembrane transport"/>
    <property type="evidence" value="ECO:0007669"/>
    <property type="project" value="TreeGrafter"/>
</dbReference>
<organism evidence="3 4">
    <name type="scientific">Psilocybe cyanescens</name>
    <dbReference type="NCBI Taxonomy" id="93625"/>
    <lineage>
        <taxon>Eukaryota</taxon>
        <taxon>Fungi</taxon>
        <taxon>Dikarya</taxon>
        <taxon>Basidiomycota</taxon>
        <taxon>Agaricomycotina</taxon>
        <taxon>Agaricomycetes</taxon>
        <taxon>Agaricomycetidae</taxon>
        <taxon>Agaricales</taxon>
        <taxon>Agaricineae</taxon>
        <taxon>Strophariaceae</taxon>
        <taxon>Psilocybe</taxon>
    </lineage>
</organism>
<feature type="region of interest" description="Disordered" evidence="1">
    <location>
        <begin position="251"/>
        <end position="280"/>
    </location>
</feature>